<organism evidence="1 2">
    <name type="scientific">Striga hermonthica</name>
    <name type="common">Purple witchweed</name>
    <name type="synonym">Buchnera hermonthica</name>
    <dbReference type="NCBI Taxonomy" id="68872"/>
    <lineage>
        <taxon>Eukaryota</taxon>
        <taxon>Viridiplantae</taxon>
        <taxon>Streptophyta</taxon>
        <taxon>Embryophyta</taxon>
        <taxon>Tracheophyta</taxon>
        <taxon>Spermatophyta</taxon>
        <taxon>Magnoliopsida</taxon>
        <taxon>eudicotyledons</taxon>
        <taxon>Gunneridae</taxon>
        <taxon>Pentapetalae</taxon>
        <taxon>asterids</taxon>
        <taxon>lamiids</taxon>
        <taxon>Lamiales</taxon>
        <taxon>Orobanchaceae</taxon>
        <taxon>Buchnereae</taxon>
        <taxon>Striga</taxon>
    </lineage>
</organism>
<dbReference type="EMBL" id="CACSLK010027832">
    <property type="protein sequence ID" value="CAA0831533.1"/>
    <property type="molecule type" value="Genomic_DNA"/>
</dbReference>
<dbReference type="Proteomes" id="UP001153555">
    <property type="component" value="Unassembled WGS sequence"/>
</dbReference>
<evidence type="ECO:0000313" key="1">
    <source>
        <dbReference type="EMBL" id="CAA0831533.1"/>
    </source>
</evidence>
<accession>A0A9N7NIK6</accession>
<gene>
    <name evidence="1" type="ORF">SHERM_26882</name>
</gene>
<dbReference type="InterPro" id="IPR035892">
    <property type="entry name" value="C2_domain_sf"/>
</dbReference>
<dbReference type="AlphaFoldDB" id="A0A9N7NIK6"/>
<dbReference type="PANTHER" id="PTHR32246">
    <property type="entry name" value="INGRESSION PROTEIN FIC1"/>
    <property type="match status" value="1"/>
</dbReference>
<proteinExistence type="predicted"/>
<comment type="caution">
    <text evidence="1">The sequence shown here is derived from an EMBL/GenBank/DDBJ whole genome shotgun (WGS) entry which is preliminary data.</text>
</comment>
<keyword evidence="2" id="KW-1185">Reference proteome</keyword>
<dbReference type="PANTHER" id="PTHR32246:SF66">
    <property type="entry name" value="C2 DOMAIN-CONTAINING PROTEIN"/>
    <property type="match status" value="1"/>
</dbReference>
<sequence length="134" mass="15009">MYKTRVDERGGVNPTWGDKFVLPFEQFVVNERYPGVYLQLYTKQLLMGRTRLGWCLIPAADIVSRFSPVGSVRFLSYSLRESDGSRGHGVVNVSVKLEGANGIACLLRALNSNVPYLLDIREIRDSVIGFPVKS</sequence>
<evidence type="ECO:0000313" key="2">
    <source>
        <dbReference type="Proteomes" id="UP001153555"/>
    </source>
</evidence>
<reference evidence="1" key="1">
    <citation type="submission" date="2019-12" db="EMBL/GenBank/DDBJ databases">
        <authorList>
            <person name="Scholes J."/>
        </authorList>
    </citation>
    <scope>NUCLEOTIDE SEQUENCE</scope>
</reference>
<name>A0A9N7NIK6_STRHE</name>
<dbReference type="OrthoDB" id="786358at2759"/>
<protein>
    <submittedName>
        <fullName evidence="1">BON1-associated protein 2</fullName>
    </submittedName>
</protein>
<dbReference type="SUPFAM" id="SSF49562">
    <property type="entry name" value="C2 domain (Calcium/lipid-binding domain, CaLB)"/>
    <property type="match status" value="1"/>
</dbReference>